<dbReference type="RefSeq" id="WP_394828699.1">
    <property type="nucleotide sequence ID" value="NZ_CP089984.1"/>
</dbReference>
<dbReference type="NCBIfam" id="TIGR00730">
    <property type="entry name" value="Rossman fold protein, TIGR00730 family"/>
    <property type="match status" value="1"/>
</dbReference>
<evidence type="ECO:0000256" key="1">
    <source>
        <dbReference type="ARBA" id="ARBA00000274"/>
    </source>
</evidence>
<organism evidence="4 5">
    <name type="scientific">Pendulispora albinea</name>
    <dbReference type="NCBI Taxonomy" id="2741071"/>
    <lineage>
        <taxon>Bacteria</taxon>
        <taxon>Pseudomonadati</taxon>
        <taxon>Myxococcota</taxon>
        <taxon>Myxococcia</taxon>
        <taxon>Myxococcales</taxon>
        <taxon>Sorangiineae</taxon>
        <taxon>Pendulisporaceae</taxon>
        <taxon>Pendulispora</taxon>
    </lineage>
</organism>
<protein>
    <recommendedName>
        <fullName evidence="3">Cytokinin riboside 5'-monophosphate phosphoribohydrolase</fullName>
        <ecNumber evidence="3">3.2.2.n1</ecNumber>
    </recommendedName>
</protein>
<evidence type="ECO:0000313" key="4">
    <source>
        <dbReference type="EMBL" id="WXB19076.1"/>
    </source>
</evidence>
<evidence type="ECO:0000256" key="2">
    <source>
        <dbReference type="ARBA" id="ARBA00006763"/>
    </source>
</evidence>
<accession>A0ABZ2M978</accession>
<proteinExistence type="inferred from homology"/>
<dbReference type="InterPro" id="IPR031100">
    <property type="entry name" value="LOG_fam"/>
</dbReference>
<evidence type="ECO:0000256" key="3">
    <source>
        <dbReference type="RuleBase" id="RU363015"/>
    </source>
</evidence>
<dbReference type="Gene3D" id="3.40.50.450">
    <property type="match status" value="1"/>
</dbReference>
<dbReference type="PANTHER" id="PTHR31223:SF70">
    <property type="entry name" value="LOG FAMILY PROTEIN YJL055W"/>
    <property type="match status" value="1"/>
</dbReference>
<keyword evidence="3" id="KW-0203">Cytokinin biosynthesis</keyword>
<name>A0ABZ2M978_9BACT</name>
<dbReference type="InterPro" id="IPR005269">
    <property type="entry name" value="LOG"/>
</dbReference>
<evidence type="ECO:0000313" key="5">
    <source>
        <dbReference type="Proteomes" id="UP001370348"/>
    </source>
</evidence>
<dbReference type="Pfam" id="PF03641">
    <property type="entry name" value="Lysine_decarbox"/>
    <property type="match status" value="1"/>
</dbReference>
<reference evidence="4 5" key="1">
    <citation type="submission" date="2021-12" db="EMBL/GenBank/DDBJ databases">
        <title>Discovery of the Pendulisporaceae a myxobacterial family with distinct sporulation behavior and unique specialized metabolism.</title>
        <authorList>
            <person name="Garcia R."/>
            <person name="Popoff A."/>
            <person name="Bader C.D."/>
            <person name="Loehr J."/>
            <person name="Walesch S."/>
            <person name="Walt C."/>
            <person name="Boldt J."/>
            <person name="Bunk B."/>
            <person name="Haeckl F.J.F.P.J."/>
            <person name="Gunesch A.P."/>
            <person name="Birkelbach J."/>
            <person name="Nuebel U."/>
            <person name="Pietschmann T."/>
            <person name="Bach T."/>
            <person name="Mueller R."/>
        </authorList>
    </citation>
    <scope>NUCLEOTIDE SEQUENCE [LARGE SCALE GENOMIC DNA]</scope>
    <source>
        <strain evidence="4 5">MSr11954</strain>
    </source>
</reference>
<dbReference type="EMBL" id="CP089984">
    <property type="protein sequence ID" value="WXB19076.1"/>
    <property type="molecule type" value="Genomic_DNA"/>
</dbReference>
<keyword evidence="3" id="KW-0378">Hydrolase</keyword>
<sequence length="188" mass="20259">MRICVFCGSSAGKRPDYMEAARAFGHLLATRGIGLVYGGASVGMMGAVADAALAAGGEVIGVIPRALVDREIAHKGLTDLRVVESMHERKALMAELSNGFVSLPGGTGTLEEAFEVWTWGVLGFHKKACAWLNVAGYYDALMAAIDRMASEGFLKEEHRHMVLVDSDADKLVTQIANYTPPQMKSKWE</sequence>
<comment type="similarity">
    <text evidence="2 3">Belongs to the LOG family.</text>
</comment>
<keyword evidence="5" id="KW-1185">Reference proteome</keyword>
<dbReference type="SUPFAM" id="SSF102405">
    <property type="entry name" value="MCP/YpsA-like"/>
    <property type="match status" value="1"/>
</dbReference>
<gene>
    <name evidence="4" type="ORF">LZC94_17780</name>
</gene>
<dbReference type="Proteomes" id="UP001370348">
    <property type="component" value="Chromosome"/>
</dbReference>
<dbReference type="PANTHER" id="PTHR31223">
    <property type="entry name" value="LOG FAMILY PROTEIN YJL055W"/>
    <property type="match status" value="1"/>
</dbReference>
<comment type="catalytic activity">
    <reaction evidence="1">
        <text>AMP + H2O = D-ribose 5-phosphate + adenine</text>
        <dbReference type="Rhea" id="RHEA:20129"/>
        <dbReference type="ChEBI" id="CHEBI:15377"/>
        <dbReference type="ChEBI" id="CHEBI:16708"/>
        <dbReference type="ChEBI" id="CHEBI:78346"/>
        <dbReference type="ChEBI" id="CHEBI:456215"/>
        <dbReference type="EC" id="3.2.2.4"/>
    </reaction>
</comment>
<dbReference type="EC" id="3.2.2.n1" evidence="3"/>